<dbReference type="SUPFAM" id="SSF55166">
    <property type="entry name" value="Hedgehog/DD-peptidase"/>
    <property type="match status" value="1"/>
</dbReference>
<keyword evidence="4" id="KW-1185">Reference proteome</keyword>
<dbReference type="OrthoDB" id="9799970at2"/>
<dbReference type="EMBL" id="CP020772">
    <property type="protein sequence ID" value="ARI79112.1"/>
    <property type="molecule type" value="Genomic_DNA"/>
</dbReference>
<dbReference type="InterPro" id="IPR036366">
    <property type="entry name" value="PGBDSf"/>
</dbReference>
<dbReference type="KEGG" id="hmn:HM131_04580"/>
<name>A0A1W6A0T1_9BACI</name>
<dbReference type="AlphaFoldDB" id="A0A1W6A0T1"/>
<dbReference type="InterPro" id="IPR036365">
    <property type="entry name" value="PGBD-like_sf"/>
</dbReference>
<dbReference type="SUPFAM" id="SSF47090">
    <property type="entry name" value="PGBD-like"/>
    <property type="match status" value="2"/>
</dbReference>
<dbReference type="InterPro" id="IPR002477">
    <property type="entry name" value="Peptidoglycan-bd-like"/>
</dbReference>
<feature type="domain" description="Peptidoglycan binding-like" evidence="1">
    <location>
        <begin position="143"/>
        <end position="201"/>
    </location>
</feature>
<dbReference type="InterPro" id="IPR009045">
    <property type="entry name" value="Zn_M74/Hedgehog-like"/>
</dbReference>
<feature type="domain" description="Peptidase M15C" evidence="2">
    <location>
        <begin position="68"/>
        <end position="128"/>
    </location>
</feature>
<reference evidence="3 4" key="1">
    <citation type="submission" date="2017-04" db="EMBL/GenBank/DDBJ databases">
        <title>The whole genome sequencing and assembly of Halobacillus mangrovi strain.</title>
        <authorList>
            <person name="Lee S.-J."/>
            <person name="Park M.-K."/>
            <person name="Kim J.-Y."/>
            <person name="Lee Y.-J."/>
            <person name="Yi H."/>
            <person name="Bahn Y.-S."/>
            <person name="Kim J.F."/>
            <person name="Lee D.-W."/>
        </authorList>
    </citation>
    <scope>NUCLEOTIDE SEQUENCE [LARGE SCALE GENOMIC DNA]</scope>
    <source>
        <strain evidence="3 4">KTB 131</strain>
    </source>
</reference>
<dbReference type="STRING" id="402384.HM131_04580"/>
<dbReference type="GO" id="GO:0008233">
    <property type="term" value="F:peptidase activity"/>
    <property type="evidence" value="ECO:0007669"/>
    <property type="project" value="InterPro"/>
</dbReference>
<evidence type="ECO:0000259" key="1">
    <source>
        <dbReference type="Pfam" id="PF01471"/>
    </source>
</evidence>
<dbReference type="InterPro" id="IPR039561">
    <property type="entry name" value="Peptidase_M15C"/>
</dbReference>
<dbReference type="Pfam" id="PF13539">
    <property type="entry name" value="Peptidase_M15_4"/>
    <property type="match status" value="1"/>
</dbReference>
<accession>A0A1W6A0T1</accession>
<protein>
    <recommendedName>
        <fullName evidence="5">Peptidase M15</fullName>
    </recommendedName>
</protein>
<dbReference type="CDD" id="cd14845">
    <property type="entry name" value="L-Ala-D-Glu_peptidase_like"/>
    <property type="match status" value="1"/>
</dbReference>
<dbReference type="Gene3D" id="3.30.1380.10">
    <property type="match status" value="1"/>
</dbReference>
<evidence type="ECO:0000313" key="4">
    <source>
        <dbReference type="Proteomes" id="UP000192527"/>
    </source>
</evidence>
<evidence type="ECO:0000259" key="2">
    <source>
        <dbReference type="Pfam" id="PF13539"/>
    </source>
</evidence>
<feature type="domain" description="Peptidoglycan binding-like" evidence="1">
    <location>
        <begin position="230"/>
        <end position="266"/>
    </location>
</feature>
<dbReference type="Gene3D" id="1.10.101.10">
    <property type="entry name" value="PGBD-like superfamily/PGBD"/>
    <property type="match status" value="2"/>
</dbReference>
<organism evidence="3 4">
    <name type="scientific">Halobacillus mangrovi</name>
    <dbReference type="NCBI Taxonomy" id="402384"/>
    <lineage>
        <taxon>Bacteria</taxon>
        <taxon>Bacillati</taxon>
        <taxon>Bacillota</taxon>
        <taxon>Bacilli</taxon>
        <taxon>Bacillales</taxon>
        <taxon>Bacillaceae</taxon>
        <taxon>Halobacillus</taxon>
    </lineage>
</organism>
<evidence type="ECO:0008006" key="5">
    <source>
        <dbReference type="Google" id="ProtNLM"/>
    </source>
</evidence>
<evidence type="ECO:0000313" key="3">
    <source>
        <dbReference type="EMBL" id="ARI79112.1"/>
    </source>
</evidence>
<gene>
    <name evidence="3" type="ORF">HM131_04580</name>
</gene>
<dbReference type="Pfam" id="PF01471">
    <property type="entry name" value="PG_binding_1"/>
    <property type="match status" value="2"/>
</dbReference>
<proteinExistence type="predicted"/>
<sequence>MGDVEERVAEKAAQLISMAYMEGIFVQISSGYRSLEEQARLYGKGRPSYSWNGRNYGQSGNIVTYAKPGESIHNKGRAIDFFLVSKDGRTALWKVDKNWYRVGAIGKSLGFTWGGDWKSFKDYPHLELAPESSSSTVLKRGDRGEEVKKLQRQLKELGYSLGGYGVDGSFGKITASSVRDFQKDAGIKVDGIAGPITRKILDESVYPGKPVRAGTKGEAVKRIQKVIGVKTDGLFGPKTESAVRKFQTNSGIEVDGIVGPITWSHLFS</sequence>
<dbReference type="Proteomes" id="UP000192527">
    <property type="component" value="Chromosome"/>
</dbReference>